<dbReference type="CDD" id="cd00093">
    <property type="entry name" value="HTH_XRE"/>
    <property type="match status" value="1"/>
</dbReference>
<dbReference type="SUPFAM" id="SSF47413">
    <property type="entry name" value="lambda repressor-like DNA-binding domains"/>
    <property type="match status" value="1"/>
</dbReference>
<dbReference type="PANTHER" id="PTHR46797">
    <property type="entry name" value="HTH-TYPE TRANSCRIPTIONAL REGULATOR"/>
    <property type="match status" value="1"/>
</dbReference>
<dbReference type="GO" id="GO:0003677">
    <property type="term" value="F:DNA binding"/>
    <property type="evidence" value="ECO:0007669"/>
    <property type="project" value="UniProtKB-KW"/>
</dbReference>
<accession>A0A9W6M4L9</accession>
<dbReference type="InterPro" id="IPR010982">
    <property type="entry name" value="Lambda_DNA-bd_dom_sf"/>
</dbReference>
<feature type="domain" description="HTH cro/C1-type" evidence="2">
    <location>
        <begin position="43"/>
        <end position="97"/>
    </location>
</feature>
<dbReference type="InterPro" id="IPR050807">
    <property type="entry name" value="TransReg_Diox_bact_type"/>
</dbReference>
<dbReference type="AlphaFoldDB" id="A0A9W6M4L9"/>
<dbReference type="PROSITE" id="PS50943">
    <property type="entry name" value="HTH_CROC1"/>
    <property type="match status" value="1"/>
</dbReference>
<evidence type="ECO:0000256" key="1">
    <source>
        <dbReference type="ARBA" id="ARBA00023125"/>
    </source>
</evidence>
<reference evidence="3" key="1">
    <citation type="journal article" date="2014" name="Int. J. Syst. Evol. Microbiol.">
        <title>Complete genome sequence of Corynebacterium casei LMG S-19264T (=DSM 44701T), isolated from a smear-ripened cheese.</title>
        <authorList>
            <consortium name="US DOE Joint Genome Institute (JGI-PGF)"/>
            <person name="Walter F."/>
            <person name="Albersmeier A."/>
            <person name="Kalinowski J."/>
            <person name="Ruckert C."/>
        </authorList>
    </citation>
    <scope>NUCLEOTIDE SEQUENCE</scope>
    <source>
        <strain evidence="3">VKM Ac-1940</strain>
    </source>
</reference>
<proteinExistence type="predicted"/>
<dbReference type="SMART" id="SM00530">
    <property type="entry name" value="HTH_XRE"/>
    <property type="match status" value="1"/>
</dbReference>
<dbReference type="Pfam" id="PF13560">
    <property type="entry name" value="HTH_31"/>
    <property type="match status" value="1"/>
</dbReference>
<sequence length="508" mass="56356">MPFFCIRDTLPVMTNNDVLLGSELPGDDATAPDADALTIGRRIRQLRTARGMTLDELAAAVERAPSQLSMIETGKREPKLTLLRTIARALGATVDQLLEAETLDERATLEIALERAMKGQTFRALGIEPFRIGKSVPDDALRALLALQGEIERLGDERSATPEEARRANVELRHLMRREDNYFGDLEERARAILAAVDHPGGPLTQRGASDIAAHLGFSLHYVADLPASTRSVADIKNGRLYLSSTVPAKGDSRTAVLQALASRILGHSEPHSYAKFLRQRVETNYLTGALLIPEDHAVPALHEAKSRRALSIEDLRDTYSVSYETAAHRFTNLATRHLGIRVHFLKVHESGTITKAYENDDVNFPSDRLGSIEGQLCCRRWTSRVVFDIPDKFNPYYQYTDTGNGTYWCTARVEGSSEGAHSVSVGVRFDDTKWFLGRETTNRGLSRHAVEVCCRRAPAELETTWRDQAWPNVRTPRTLLATLPTGSFPGVDTTDLYEFLEAHAPGV</sequence>
<evidence type="ECO:0000313" key="3">
    <source>
        <dbReference type="EMBL" id="GLJ94454.1"/>
    </source>
</evidence>
<dbReference type="GO" id="GO:0005829">
    <property type="term" value="C:cytosol"/>
    <property type="evidence" value="ECO:0007669"/>
    <property type="project" value="TreeGrafter"/>
</dbReference>
<name>A0A9W6M4L9_9MICO</name>
<dbReference type="EMBL" id="BSER01000002">
    <property type="protein sequence ID" value="GLJ94454.1"/>
    <property type="molecule type" value="Genomic_DNA"/>
</dbReference>
<dbReference type="GO" id="GO:0003700">
    <property type="term" value="F:DNA-binding transcription factor activity"/>
    <property type="evidence" value="ECO:0007669"/>
    <property type="project" value="TreeGrafter"/>
</dbReference>
<dbReference type="Gene3D" id="1.10.260.40">
    <property type="entry name" value="lambda repressor-like DNA-binding domains"/>
    <property type="match status" value="1"/>
</dbReference>
<gene>
    <name evidence="3" type="ORF">GCM10017591_05150</name>
</gene>
<comment type="caution">
    <text evidence="3">The sequence shown here is derived from an EMBL/GenBank/DDBJ whole genome shotgun (WGS) entry which is preliminary data.</text>
</comment>
<evidence type="ECO:0000259" key="2">
    <source>
        <dbReference type="PROSITE" id="PS50943"/>
    </source>
</evidence>
<dbReference type="InterPro" id="IPR001387">
    <property type="entry name" value="Cro/C1-type_HTH"/>
</dbReference>
<dbReference type="PANTHER" id="PTHR46797:SF1">
    <property type="entry name" value="METHYLPHOSPHONATE SYNTHASE"/>
    <property type="match status" value="1"/>
</dbReference>
<dbReference type="Proteomes" id="UP001142291">
    <property type="component" value="Unassembled WGS sequence"/>
</dbReference>
<evidence type="ECO:0000313" key="4">
    <source>
        <dbReference type="Proteomes" id="UP001142291"/>
    </source>
</evidence>
<keyword evidence="1" id="KW-0238">DNA-binding</keyword>
<protein>
    <recommendedName>
        <fullName evidence="2">HTH cro/C1-type domain-containing protein</fullName>
    </recommendedName>
</protein>
<keyword evidence="4" id="KW-1185">Reference proteome</keyword>
<reference evidence="3" key="2">
    <citation type="submission" date="2023-01" db="EMBL/GenBank/DDBJ databases">
        <authorList>
            <person name="Sun Q."/>
            <person name="Evtushenko L."/>
        </authorList>
    </citation>
    <scope>NUCLEOTIDE SEQUENCE</scope>
    <source>
        <strain evidence="3">VKM Ac-1940</strain>
    </source>
</reference>
<organism evidence="3 4">
    <name type="scientific">Microbacterium dextranolyticum</name>
    <dbReference type="NCBI Taxonomy" id="36806"/>
    <lineage>
        <taxon>Bacteria</taxon>
        <taxon>Bacillati</taxon>
        <taxon>Actinomycetota</taxon>
        <taxon>Actinomycetes</taxon>
        <taxon>Micrococcales</taxon>
        <taxon>Microbacteriaceae</taxon>
        <taxon>Microbacterium</taxon>
    </lineage>
</organism>